<reference evidence="1" key="1">
    <citation type="submission" date="2021-01" db="EMBL/GenBank/DDBJ databases">
        <authorList>
            <consortium name="Genoscope - CEA"/>
            <person name="William W."/>
        </authorList>
    </citation>
    <scope>NUCLEOTIDE SEQUENCE</scope>
</reference>
<accession>A0A8S1V502</accession>
<dbReference type="AlphaFoldDB" id="A0A8S1V502"/>
<proteinExistence type="predicted"/>
<protein>
    <submittedName>
        <fullName evidence="1">Uncharacterized protein</fullName>
    </submittedName>
</protein>
<evidence type="ECO:0000313" key="2">
    <source>
        <dbReference type="Proteomes" id="UP000689195"/>
    </source>
</evidence>
<keyword evidence="2" id="KW-1185">Reference proteome</keyword>
<name>A0A8S1V502_9CILI</name>
<gene>
    <name evidence="1" type="ORF">PPENT_87.1.T0570217</name>
</gene>
<dbReference type="EMBL" id="CAJJDO010000057">
    <property type="protein sequence ID" value="CAD8172678.1"/>
    <property type="molecule type" value="Genomic_DNA"/>
</dbReference>
<dbReference type="Proteomes" id="UP000689195">
    <property type="component" value="Unassembled WGS sequence"/>
</dbReference>
<sequence>MRIYDNKEFLRKNKHLFTLAIPKRYKKNVQKRCQEILLYQLSSITQIEKISINFIQKYNEAITKIIANAKFLVMLITDLKLQYARIIEYQEKLYLTRLILLQSKQNQQPFFIFQRIHIKLLLILYSIRQLSQFNRDFYWEMEQVLKSGFLQMSLNQSNHNRSKSKLNQPQPSIQQEKNVIFLLKCFTNWLYQQKISLSHLQIFI</sequence>
<evidence type="ECO:0000313" key="1">
    <source>
        <dbReference type="EMBL" id="CAD8172678.1"/>
    </source>
</evidence>
<comment type="caution">
    <text evidence="1">The sequence shown here is derived from an EMBL/GenBank/DDBJ whole genome shotgun (WGS) entry which is preliminary data.</text>
</comment>
<organism evidence="1 2">
    <name type="scientific">Paramecium pentaurelia</name>
    <dbReference type="NCBI Taxonomy" id="43138"/>
    <lineage>
        <taxon>Eukaryota</taxon>
        <taxon>Sar</taxon>
        <taxon>Alveolata</taxon>
        <taxon>Ciliophora</taxon>
        <taxon>Intramacronucleata</taxon>
        <taxon>Oligohymenophorea</taxon>
        <taxon>Peniculida</taxon>
        <taxon>Parameciidae</taxon>
        <taxon>Paramecium</taxon>
    </lineage>
</organism>